<feature type="region of interest" description="Disordered" evidence="1">
    <location>
        <begin position="1"/>
        <end position="20"/>
    </location>
</feature>
<evidence type="ECO:0000313" key="4">
    <source>
        <dbReference type="Proteomes" id="UP000011566"/>
    </source>
</evidence>
<dbReference type="OrthoDB" id="165952at2157"/>
<dbReference type="Pfam" id="PF25955">
    <property type="entry name" value="DUF7992"/>
    <property type="match status" value="1"/>
</dbReference>
<keyword evidence="4" id="KW-1185">Reference proteome</keyword>
<dbReference type="eggNOG" id="arCOG04577">
    <property type="taxonomic scope" value="Archaea"/>
</dbReference>
<dbReference type="AlphaFoldDB" id="M0LTI2"/>
<dbReference type="InterPro" id="IPR058305">
    <property type="entry name" value="DUF7992"/>
</dbReference>
<evidence type="ECO:0000259" key="2">
    <source>
        <dbReference type="Pfam" id="PF25955"/>
    </source>
</evidence>
<feature type="domain" description="DUF7992" evidence="2">
    <location>
        <begin position="4"/>
        <end position="138"/>
    </location>
</feature>
<dbReference type="RefSeq" id="WP_007694719.1">
    <property type="nucleotide sequence ID" value="NZ_AJRK01000117.1"/>
</dbReference>
<evidence type="ECO:0000313" key="3">
    <source>
        <dbReference type="EMBL" id="EMA36867.1"/>
    </source>
</evidence>
<reference evidence="3 4" key="1">
    <citation type="journal article" date="2014" name="PLoS Genet.">
        <title>Phylogenetically driven sequencing of extremely halophilic archaea reveals strategies for static and dynamic osmo-response.</title>
        <authorList>
            <person name="Becker E.A."/>
            <person name="Seitzer P.M."/>
            <person name="Tritt A."/>
            <person name="Larsen D."/>
            <person name="Krusor M."/>
            <person name="Yao A.I."/>
            <person name="Wu D."/>
            <person name="Madern D."/>
            <person name="Eisen J.A."/>
            <person name="Darling A.E."/>
            <person name="Facciotti M.T."/>
        </authorList>
    </citation>
    <scope>NUCLEOTIDE SEQUENCE [LARGE SCALE GENOMIC DNA]</scope>
    <source>
        <strain evidence="3 4">100A6</strain>
    </source>
</reference>
<protein>
    <recommendedName>
        <fullName evidence="2">DUF7992 domain-containing protein</fullName>
    </recommendedName>
</protein>
<dbReference type="EMBL" id="AOMB01000037">
    <property type="protein sequence ID" value="EMA36867.1"/>
    <property type="molecule type" value="Genomic_DNA"/>
</dbReference>
<feature type="region of interest" description="Disordered" evidence="1">
    <location>
        <begin position="140"/>
        <end position="163"/>
    </location>
</feature>
<evidence type="ECO:0000256" key="1">
    <source>
        <dbReference type="SAM" id="MobiDB-lite"/>
    </source>
</evidence>
<comment type="caution">
    <text evidence="3">The sequence shown here is derived from an EMBL/GenBank/DDBJ whole genome shotgun (WGS) entry which is preliminary data.</text>
</comment>
<organism evidence="3 4">
    <name type="scientific">Halococcus hamelinensis 100A6</name>
    <dbReference type="NCBI Taxonomy" id="1132509"/>
    <lineage>
        <taxon>Archaea</taxon>
        <taxon>Methanobacteriati</taxon>
        <taxon>Methanobacteriota</taxon>
        <taxon>Stenosarchaea group</taxon>
        <taxon>Halobacteria</taxon>
        <taxon>Halobacteriales</taxon>
        <taxon>Halococcaceae</taxon>
        <taxon>Halococcus</taxon>
    </lineage>
</organism>
<feature type="compositionally biased region" description="Acidic residues" evidence="1">
    <location>
        <begin position="149"/>
        <end position="163"/>
    </location>
</feature>
<sequence>MSRDIEPPTPPAPSVEDGDTYEADRYRHRDLFEYLEQGAWEDAFNQWALDTGLSEQEYAIARELDLFADFEFMWDDEAGVVDYRAPELPEDWLEREIHPDLDSIEQANVVESELDDLGDIVAGTLTVYYVDWEDERDAFGPQYNAQDESLSEGEYSEQNELFD</sequence>
<gene>
    <name evidence="3" type="ORF">C447_13417</name>
</gene>
<dbReference type="Proteomes" id="UP000011566">
    <property type="component" value="Unassembled WGS sequence"/>
</dbReference>
<proteinExistence type="predicted"/>
<name>M0LTI2_9EURY</name>
<dbReference type="PATRIC" id="fig|1132509.6.peg.3112"/>
<accession>M0LTI2</accession>